<dbReference type="AlphaFoldDB" id="A0A835AST0"/>
<gene>
    <name evidence="1" type="ORF">HU200_048553</name>
</gene>
<proteinExistence type="predicted"/>
<evidence type="ECO:0000313" key="2">
    <source>
        <dbReference type="Proteomes" id="UP000636709"/>
    </source>
</evidence>
<sequence>MVSVAARVSRRPWHLVARLVPPQPRRHSMGSTAAILWALTVAAPRGRDCARIDSISTRPATWIRNRLGVEEHVEVYEGNEGTSVEKEIGCQVHDFSLITDVLGVKLSSMSGNKKAPQTKTYPTGLEPYPLIGHMPQLLANRHCALDWMTEALARQPTSTFVLHRPGGLRSAITANPANVEHLLSANFDN</sequence>
<evidence type="ECO:0000313" key="1">
    <source>
        <dbReference type="EMBL" id="KAF8673798.1"/>
    </source>
</evidence>
<name>A0A835AST0_9POAL</name>
<protein>
    <submittedName>
        <fullName evidence="1">Uncharacterized protein</fullName>
    </submittedName>
</protein>
<keyword evidence="2" id="KW-1185">Reference proteome</keyword>
<organism evidence="1 2">
    <name type="scientific">Digitaria exilis</name>
    <dbReference type="NCBI Taxonomy" id="1010633"/>
    <lineage>
        <taxon>Eukaryota</taxon>
        <taxon>Viridiplantae</taxon>
        <taxon>Streptophyta</taxon>
        <taxon>Embryophyta</taxon>
        <taxon>Tracheophyta</taxon>
        <taxon>Spermatophyta</taxon>
        <taxon>Magnoliopsida</taxon>
        <taxon>Liliopsida</taxon>
        <taxon>Poales</taxon>
        <taxon>Poaceae</taxon>
        <taxon>PACMAD clade</taxon>
        <taxon>Panicoideae</taxon>
        <taxon>Panicodae</taxon>
        <taxon>Paniceae</taxon>
        <taxon>Anthephorinae</taxon>
        <taxon>Digitaria</taxon>
    </lineage>
</organism>
<reference evidence="1" key="1">
    <citation type="submission" date="2020-07" db="EMBL/GenBank/DDBJ databases">
        <title>Genome sequence and genetic diversity analysis of an under-domesticated orphan crop, white fonio (Digitaria exilis).</title>
        <authorList>
            <person name="Bennetzen J.L."/>
            <person name="Chen S."/>
            <person name="Ma X."/>
            <person name="Wang X."/>
            <person name="Yssel A.E.J."/>
            <person name="Chaluvadi S.R."/>
            <person name="Johnson M."/>
            <person name="Gangashetty P."/>
            <person name="Hamidou F."/>
            <person name="Sanogo M.D."/>
            <person name="Zwaenepoel A."/>
            <person name="Wallace J."/>
            <person name="Van De Peer Y."/>
            <person name="Van Deynze A."/>
        </authorList>
    </citation>
    <scope>NUCLEOTIDE SEQUENCE</scope>
    <source>
        <tissue evidence="1">Leaves</tissue>
    </source>
</reference>
<dbReference type="EMBL" id="JACEFO010002202">
    <property type="protein sequence ID" value="KAF8673798.1"/>
    <property type="molecule type" value="Genomic_DNA"/>
</dbReference>
<comment type="caution">
    <text evidence="1">The sequence shown here is derived from an EMBL/GenBank/DDBJ whole genome shotgun (WGS) entry which is preliminary data.</text>
</comment>
<dbReference type="OrthoDB" id="1938411at2759"/>
<dbReference type="Proteomes" id="UP000636709">
    <property type="component" value="Unassembled WGS sequence"/>
</dbReference>
<accession>A0A835AST0</accession>